<evidence type="ECO:0008006" key="4">
    <source>
        <dbReference type="Google" id="ProtNLM"/>
    </source>
</evidence>
<protein>
    <recommendedName>
        <fullName evidence="4">Lipocalin-like domain-containing protein</fullName>
    </recommendedName>
</protein>
<accession>A0A7W5DRJ6</accession>
<evidence type="ECO:0000256" key="1">
    <source>
        <dbReference type="SAM" id="SignalP"/>
    </source>
</evidence>
<name>A0A7W5DRJ6_9PORP</name>
<reference evidence="2 3" key="1">
    <citation type="submission" date="2020-08" db="EMBL/GenBank/DDBJ databases">
        <title>Genomic Encyclopedia of Type Strains, Phase IV (KMG-IV): sequencing the most valuable type-strain genomes for metagenomic binning, comparative biology and taxonomic classification.</title>
        <authorList>
            <person name="Goeker M."/>
        </authorList>
    </citation>
    <scope>NUCLEOTIDE SEQUENCE [LARGE SCALE GENOMIC DNA]</scope>
    <source>
        <strain evidence="2 3">DSM 27471</strain>
    </source>
</reference>
<keyword evidence="1" id="KW-0732">Signal</keyword>
<keyword evidence="3" id="KW-1185">Reference proteome</keyword>
<dbReference type="AlphaFoldDB" id="A0A7W5DRJ6"/>
<comment type="caution">
    <text evidence="2">The sequence shown here is derived from an EMBL/GenBank/DDBJ whole genome shotgun (WGS) entry which is preliminary data.</text>
</comment>
<gene>
    <name evidence="2" type="ORF">FHX64_001603</name>
</gene>
<sequence>MKKMILIMTAMMSFVCLAQCNNADDEPVNMVLYDQPASSIQQYIQGNWKYVYSLGGLLANNKTYPADNSYMRINSNRIVFTNEAQGTIVDTTIVWKYEPTIYGYSTSTLGYTSAKGGFFPSGCIVEHIKNDTLVIVENWYDPVGYYFSKMKS</sequence>
<dbReference type="EMBL" id="JACHYB010000001">
    <property type="protein sequence ID" value="MBB3187440.1"/>
    <property type="molecule type" value="Genomic_DNA"/>
</dbReference>
<evidence type="ECO:0000313" key="3">
    <source>
        <dbReference type="Proteomes" id="UP000544222"/>
    </source>
</evidence>
<feature type="chain" id="PRO_5030523895" description="Lipocalin-like domain-containing protein" evidence="1">
    <location>
        <begin position="19"/>
        <end position="152"/>
    </location>
</feature>
<feature type="signal peptide" evidence="1">
    <location>
        <begin position="1"/>
        <end position="18"/>
    </location>
</feature>
<proteinExistence type="predicted"/>
<organism evidence="2 3">
    <name type="scientific">Microbacter margulisiae</name>
    <dbReference type="NCBI Taxonomy" id="1350067"/>
    <lineage>
        <taxon>Bacteria</taxon>
        <taxon>Pseudomonadati</taxon>
        <taxon>Bacteroidota</taxon>
        <taxon>Bacteroidia</taxon>
        <taxon>Bacteroidales</taxon>
        <taxon>Porphyromonadaceae</taxon>
        <taxon>Microbacter</taxon>
    </lineage>
</organism>
<dbReference type="RefSeq" id="WP_183413194.1">
    <property type="nucleotide sequence ID" value="NZ_JACHYB010000001.1"/>
</dbReference>
<evidence type="ECO:0000313" key="2">
    <source>
        <dbReference type="EMBL" id="MBB3187440.1"/>
    </source>
</evidence>
<dbReference type="Proteomes" id="UP000544222">
    <property type="component" value="Unassembled WGS sequence"/>
</dbReference>